<feature type="transmembrane region" description="Helical" evidence="5">
    <location>
        <begin position="247"/>
        <end position="269"/>
    </location>
</feature>
<keyword evidence="4 5" id="KW-0472">Membrane</keyword>
<dbReference type="PANTHER" id="PTHR23508:SF10">
    <property type="entry name" value="CARBOXYLIC ACID TRANSPORTER PROTEIN HOMOLOG"/>
    <property type="match status" value="1"/>
</dbReference>
<protein>
    <submittedName>
        <fullName evidence="7">MFS transporter permease</fullName>
    </submittedName>
</protein>
<evidence type="ECO:0000313" key="7">
    <source>
        <dbReference type="EMBL" id="APL96131.1"/>
    </source>
</evidence>
<sequence>MSQMSKGESVIAEAPMNAFSIAIVLLCCIVNIADGLDFATLVQAAPVISHAWAVNPRMLGVLFASTAIGMAVGAFVVAPQADRFGRRTILLSALALNAVVMLLSAAAGSVHELLALRFFTGIGVGSLMANLNVLVIEYANRKWGNFFLSVMHLCYALGVTFASQIGYWFVADHGWQILFIVGGLFNLVILVAVFLWLPESMQFLLAAQPRGALERVNRVRRRLGVEPLDALPAITGGGRARTRIADLIGPGMIAGSVLLWVASLGYSVVGFYHLSWTPKVLDDAGLPTRLALLAGTFTSIFSILGNLSMGYFSAIVSAARLTAIYFAGAATSFLLFGLNTGDPYMMLTIAPVISFFAQGAFSGLMINATRYYPATMRAAGVGFVVGFGRFGAVAGPLVGGIVLGAGGGLLPLYAALAVVAAVAAACIFIVSRFHGPAPATA</sequence>
<feature type="domain" description="Major facilitator superfamily (MFS) profile" evidence="6">
    <location>
        <begin position="23"/>
        <end position="432"/>
    </location>
</feature>
<dbReference type="InterPro" id="IPR011701">
    <property type="entry name" value="MFS"/>
</dbReference>
<reference evidence="7 8" key="1">
    <citation type="journal article" date="2012" name="J. Bacteriol.">
        <title>Genome sequence of Sphingobium indicum B90A, a hexachlorocyclohexane-degrading bacterium.</title>
        <authorList>
            <person name="Anand S."/>
            <person name="Sangwan N."/>
            <person name="Lata P."/>
            <person name="Kaur J."/>
            <person name="Dua A."/>
            <person name="Singh A.K."/>
            <person name="Verma M."/>
            <person name="Kaur J."/>
            <person name="Khurana J.P."/>
            <person name="Khurana P."/>
            <person name="Mathur S."/>
            <person name="Lal R."/>
        </authorList>
    </citation>
    <scope>NUCLEOTIDE SEQUENCE [LARGE SCALE GENOMIC DNA]</scope>
    <source>
        <strain evidence="8">DSM 16412 / CCM 7286 / MTCC 6364 / B90A</strain>
    </source>
</reference>
<evidence type="ECO:0000256" key="4">
    <source>
        <dbReference type="ARBA" id="ARBA00023136"/>
    </source>
</evidence>
<feature type="transmembrane region" description="Helical" evidence="5">
    <location>
        <begin position="114"/>
        <end position="134"/>
    </location>
</feature>
<proteinExistence type="predicted"/>
<gene>
    <name evidence="7" type="ORF">SIDU_17310</name>
</gene>
<feature type="transmembrane region" description="Helical" evidence="5">
    <location>
        <begin position="319"/>
        <end position="338"/>
    </location>
</feature>
<feature type="transmembrane region" description="Helical" evidence="5">
    <location>
        <begin position="344"/>
        <end position="366"/>
    </location>
</feature>
<evidence type="ECO:0000256" key="1">
    <source>
        <dbReference type="ARBA" id="ARBA00004141"/>
    </source>
</evidence>
<keyword evidence="2 5" id="KW-0812">Transmembrane</keyword>
<accession>A0A1L5BTD8</accession>
<feature type="transmembrane region" description="Helical" evidence="5">
    <location>
        <begin position="289"/>
        <end position="307"/>
    </location>
</feature>
<organism evidence="7 8">
    <name type="scientific">Sphingobium indicum (strain DSM 16412 / CCM 7286 / MTCC 6364 / B90A)</name>
    <dbReference type="NCBI Taxonomy" id="861109"/>
    <lineage>
        <taxon>Bacteria</taxon>
        <taxon>Pseudomonadati</taxon>
        <taxon>Pseudomonadota</taxon>
        <taxon>Alphaproteobacteria</taxon>
        <taxon>Sphingomonadales</taxon>
        <taxon>Sphingomonadaceae</taxon>
        <taxon>Sphingobium</taxon>
    </lineage>
</organism>
<dbReference type="PROSITE" id="PS00216">
    <property type="entry name" value="SUGAR_TRANSPORT_1"/>
    <property type="match status" value="1"/>
</dbReference>
<dbReference type="InterPro" id="IPR020846">
    <property type="entry name" value="MFS_dom"/>
</dbReference>
<dbReference type="PANTHER" id="PTHR23508">
    <property type="entry name" value="CARBOXYLIC ACID TRANSPORTER PROTEIN HOMOLOG"/>
    <property type="match status" value="1"/>
</dbReference>
<feature type="transmembrane region" description="Helical" evidence="5">
    <location>
        <begin position="59"/>
        <end position="77"/>
    </location>
</feature>
<evidence type="ECO:0000313" key="8">
    <source>
        <dbReference type="Proteomes" id="UP000004550"/>
    </source>
</evidence>
<dbReference type="PROSITE" id="PS50850">
    <property type="entry name" value="MFS"/>
    <property type="match status" value="1"/>
</dbReference>
<dbReference type="GO" id="GO:0046943">
    <property type="term" value="F:carboxylic acid transmembrane transporter activity"/>
    <property type="evidence" value="ECO:0007669"/>
    <property type="project" value="TreeGrafter"/>
</dbReference>
<dbReference type="InterPro" id="IPR036259">
    <property type="entry name" value="MFS_trans_sf"/>
</dbReference>
<dbReference type="GO" id="GO:0005886">
    <property type="term" value="C:plasma membrane"/>
    <property type="evidence" value="ECO:0007669"/>
    <property type="project" value="TreeGrafter"/>
</dbReference>
<dbReference type="Proteomes" id="UP000004550">
    <property type="component" value="Chromosome"/>
</dbReference>
<dbReference type="SUPFAM" id="SSF103473">
    <property type="entry name" value="MFS general substrate transporter"/>
    <property type="match status" value="1"/>
</dbReference>
<dbReference type="Pfam" id="PF07690">
    <property type="entry name" value="MFS_1"/>
    <property type="match status" value="1"/>
</dbReference>
<name>A0A1L5BTD8_SPHIB</name>
<evidence type="ECO:0000256" key="3">
    <source>
        <dbReference type="ARBA" id="ARBA00022989"/>
    </source>
</evidence>
<feature type="transmembrane region" description="Helical" evidence="5">
    <location>
        <begin position="378"/>
        <end position="404"/>
    </location>
</feature>
<dbReference type="Gene3D" id="1.20.1250.20">
    <property type="entry name" value="MFS general substrate transporter like domains"/>
    <property type="match status" value="1"/>
</dbReference>
<dbReference type="KEGG" id="sinb:SIDU_17310"/>
<evidence type="ECO:0000256" key="2">
    <source>
        <dbReference type="ARBA" id="ARBA00022692"/>
    </source>
</evidence>
<feature type="transmembrane region" description="Helical" evidence="5">
    <location>
        <begin position="146"/>
        <end position="169"/>
    </location>
</feature>
<keyword evidence="3 5" id="KW-1133">Transmembrane helix</keyword>
<dbReference type="EMBL" id="CP013070">
    <property type="protein sequence ID" value="APL96131.1"/>
    <property type="molecule type" value="Genomic_DNA"/>
</dbReference>
<evidence type="ECO:0000259" key="6">
    <source>
        <dbReference type="PROSITE" id="PS50850"/>
    </source>
</evidence>
<dbReference type="InterPro" id="IPR005829">
    <property type="entry name" value="Sugar_transporter_CS"/>
</dbReference>
<feature type="transmembrane region" description="Helical" evidence="5">
    <location>
        <begin position="410"/>
        <end position="430"/>
    </location>
</feature>
<feature type="transmembrane region" description="Helical" evidence="5">
    <location>
        <begin position="89"/>
        <end position="108"/>
    </location>
</feature>
<dbReference type="AlphaFoldDB" id="A0A1L5BTD8"/>
<feature type="transmembrane region" description="Helical" evidence="5">
    <location>
        <begin position="175"/>
        <end position="197"/>
    </location>
</feature>
<evidence type="ECO:0000256" key="5">
    <source>
        <dbReference type="SAM" id="Phobius"/>
    </source>
</evidence>
<comment type="subcellular location">
    <subcellularLocation>
        <location evidence="1">Membrane</location>
        <topology evidence="1">Multi-pass membrane protein</topology>
    </subcellularLocation>
</comment>